<keyword evidence="2" id="KW-0472">Membrane</keyword>
<name>A0ABS5W5R3_9SPHN</name>
<comment type="caution">
    <text evidence="3">The sequence shown here is derived from an EMBL/GenBank/DDBJ whole genome shotgun (WGS) entry which is preliminary data.</text>
</comment>
<dbReference type="RefSeq" id="WP_214536659.1">
    <property type="nucleotide sequence ID" value="NZ_JAHFVK010000002.1"/>
</dbReference>
<feature type="compositionally biased region" description="Low complexity" evidence="1">
    <location>
        <begin position="132"/>
        <end position="149"/>
    </location>
</feature>
<evidence type="ECO:0000256" key="1">
    <source>
        <dbReference type="SAM" id="MobiDB-lite"/>
    </source>
</evidence>
<protein>
    <recommendedName>
        <fullName evidence="5">Polysaccharide chain length determinant N-terminal domain-containing protein</fullName>
    </recommendedName>
</protein>
<feature type="region of interest" description="Disordered" evidence="1">
    <location>
        <begin position="129"/>
        <end position="149"/>
    </location>
</feature>
<keyword evidence="4" id="KW-1185">Reference proteome</keyword>
<evidence type="ECO:0000313" key="4">
    <source>
        <dbReference type="Proteomes" id="UP000811255"/>
    </source>
</evidence>
<dbReference type="EMBL" id="JAHFVK010000002">
    <property type="protein sequence ID" value="MBT2135071.1"/>
    <property type="molecule type" value="Genomic_DNA"/>
</dbReference>
<gene>
    <name evidence="3" type="ORF">KK137_12095</name>
</gene>
<sequence length="149" mass="16828">MSYWRKVSPRGAIEDLIDLWRQPTPYRWQILGVAVAMTFTMMVVFIPESQRVEPKRPHVTYITTFDPNRTDAEIVASNIENQKRQDKRRAELEALAERKKEAYKALGRATGIDVDAMEADIKREQAAEKAAADAAARAKSAVAQAPVEQ</sequence>
<evidence type="ECO:0000256" key="2">
    <source>
        <dbReference type="SAM" id="Phobius"/>
    </source>
</evidence>
<organism evidence="3 4">
    <name type="scientific">Croceibacterium selenioxidans</name>
    <dbReference type="NCBI Taxonomy" id="2838833"/>
    <lineage>
        <taxon>Bacteria</taxon>
        <taxon>Pseudomonadati</taxon>
        <taxon>Pseudomonadota</taxon>
        <taxon>Alphaproteobacteria</taxon>
        <taxon>Sphingomonadales</taxon>
        <taxon>Erythrobacteraceae</taxon>
        <taxon>Croceibacterium</taxon>
    </lineage>
</organism>
<proteinExistence type="predicted"/>
<evidence type="ECO:0008006" key="5">
    <source>
        <dbReference type="Google" id="ProtNLM"/>
    </source>
</evidence>
<accession>A0ABS5W5R3</accession>
<keyword evidence="2" id="KW-0812">Transmembrane</keyword>
<keyword evidence="2" id="KW-1133">Transmembrane helix</keyword>
<feature type="transmembrane region" description="Helical" evidence="2">
    <location>
        <begin position="26"/>
        <end position="46"/>
    </location>
</feature>
<reference evidence="3 4" key="1">
    <citation type="submission" date="2021-05" db="EMBL/GenBank/DDBJ databases">
        <title>Croceibacterium sp. LX-88 genome sequence.</title>
        <authorList>
            <person name="Luo X."/>
        </authorList>
    </citation>
    <scope>NUCLEOTIDE SEQUENCE [LARGE SCALE GENOMIC DNA]</scope>
    <source>
        <strain evidence="3 4">LX-88</strain>
    </source>
</reference>
<dbReference type="Proteomes" id="UP000811255">
    <property type="component" value="Unassembled WGS sequence"/>
</dbReference>
<evidence type="ECO:0000313" key="3">
    <source>
        <dbReference type="EMBL" id="MBT2135071.1"/>
    </source>
</evidence>